<dbReference type="EMBL" id="CP016899">
    <property type="protein sequence ID" value="APV37774.1"/>
    <property type="molecule type" value="Genomic_DNA"/>
</dbReference>
<dbReference type="InterPro" id="IPR052781">
    <property type="entry name" value="Cys_protease_inhibitor_I42"/>
</dbReference>
<dbReference type="SUPFAM" id="SSF141066">
    <property type="entry name" value="ICP-like"/>
    <property type="match status" value="1"/>
</dbReference>
<name>A0A1P8ENG8_9GAMM</name>
<keyword evidence="2" id="KW-0789">Thiol protease inhibitor</keyword>
<keyword evidence="1" id="KW-0646">Protease inhibitor</keyword>
<accession>A0A1P8ENG8</accession>
<dbReference type="RefSeq" id="WP_076033779.1">
    <property type="nucleotide sequence ID" value="NZ_CP016899.1"/>
</dbReference>
<protein>
    <recommendedName>
        <fullName evidence="3">Proteinase inhibitor I42 chagasin domain-containing protein</fullName>
    </recommendedName>
</protein>
<dbReference type="GO" id="GO:0004869">
    <property type="term" value="F:cysteine-type endopeptidase inhibitor activity"/>
    <property type="evidence" value="ECO:0007669"/>
    <property type="project" value="UniProtKB-KW"/>
</dbReference>
<dbReference type="Proteomes" id="UP000185674">
    <property type="component" value="Plasmid pGFJ3"/>
</dbReference>
<gene>
    <name evidence="4" type="ORF">BEN76_17130</name>
</gene>
<feature type="domain" description="Proteinase inhibitor I42 chagasin" evidence="3">
    <location>
        <begin position="64"/>
        <end position="152"/>
    </location>
</feature>
<dbReference type="Pfam" id="PF09394">
    <property type="entry name" value="Inhibitor_I42"/>
    <property type="match status" value="1"/>
</dbReference>
<dbReference type="InterPro" id="IPR036331">
    <property type="entry name" value="Chagasin-like_sf"/>
</dbReference>
<proteinExistence type="predicted"/>
<dbReference type="PANTHER" id="PTHR36530:SF1">
    <property type="entry name" value="AMOEBIASIN-1"/>
    <property type="match status" value="1"/>
</dbReference>
<organism evidence="4 5">
    <name type="scientific">Acinetobacter soli</name>
    <dbReference type="NCBI Taxonomy" id="487316"/>
    <lineage>
        <taxon>Bacteria</taxon>
        <taxon>Pseudomonadati</taxon>
        <taxon>Pseudomonadota</taxon>
        <taxon>Gammaproteobacteria</taxon>
        <taxon>Moraxellales</taxon>
        <taxon>Moraxellaceae</taxon>
        <taxon>Acinetobacter</taxon>
    </lineage>
</organism>
<sequence>MHFFYKILSIFSIFLIPITGFSSEKSAQVKSGSFGYYDFNIGDYSKPREHHYLPEKGVGTIKTKLGDVFSVTFPASPSTGSSWALRRLPTELLLLDSTYNQSDECKDGMTGCSGFTTYTFKSLKKGVGTVIFQYGRQWENDDSIIRTVKVTVK</sequence>
<dbReference type="InterPro" id="IPR018990">
    <property type="entry name" value="Prot_inh_I42_chagasin"/>
</dbReference>
<evidence type="ECO:0000256" key="1">
    <source>
        <dbReference type="ARBA" id="ARBA00022690"/>
    </source>
</evidence>
<reference evidence="4 5" key="1">
    <citation type="submission" date="2016-08" db="EMBL/GenBank/DDBJ databases">
        <title>Complete genome sequence of Acinetobacter baylyi strain GFJ2.</title>
        <authorList>
            <person name="Tabata M."/>
            <person name="Kuboki S."/>
            <person name="Gibu N."/>
            <person name="Kinouchi Y."/>
            <person name="Vangnai A."/>
            <person name="Kasai D."/>
            <person name="Fukuda M."/>
        </authorList>
    </citation>
    <scope>NUCLEOTIDE SEQUENCE [LARGE SCALE GENOMIC DNA]</scope>
    <source>
        <strain evidence="4 5">GFJ2</strain>
        <plasmid evidence="5">Plasmid pgfj3</plasmid>
    </source>
</reference>
<dbReference type="AlphaFoldDB" id="A0A1P8ENG8"/>
<evidence type="ECO:0000313" key="4">
    <source>
        <dbReference type="EMBL" id="APV37774.1"/>
    </source>
</evidence>
<geneLocation type="plasmid" evidence="5">
    <name>pgfj3</name>
</geneLocation>
<evidence type="ECO:0000256" key="2">
    <source>
        <dbReference type="ARBA" id="ARBA00022704"/>
    </source>
</evidence>
<dbReference type="KEGG" id="asol:BEN76_17130"/>
<evidence type="ECO:0000259" key="3">
    <source>
        <dbReference type="Pfam" id="PF09394"/>
    </source>
</evidence>
<dbReference type="PANTHER" id="PTHR36530">
    <property type="entry name" value="INHIBITOR OF CYSTEINE PEPTIDASE"/>
    <property type="match status" value="1"/>
</dbReference>
<keyword evidence="4" id="KW-0614">Plasmid</keyword>
<dbReference type="Gene3D" id="2.60.40.2020">
    <property type="match status" value="1"/>
</dbReference>
<evidence type="ECO:0000313" key="5">
    <source>
        <dbReference type="Proteomes" id="UP000185674"/>
    </source>
</evidence>